<name>A0A4C1YGN0_EUMVA</name>
<sequence length="108" mass="10907">MNVFIQNSPTNNAALVAAAPPPSVAPAVLWQPYAFGGSESGLTLQPGGPRVTAARAARCVRIILQCAPVAVAPGKRGHEGASGGGEGALVSASRHCVYALTYHCSGRV</sequence>
<proteinExistence type="predicted"/>
<keyword evidence="2" id="KW-1185">Reference proteome</keyword>
<evidence type="ECO:0000313" key="2">
    <source>
        <dbReference type="Proteomes" id="UP000299102"/>
    </source>
</evidence>
<reference evidence="1 2" key="1">
    <citation type="journal article" date="2019" name="Commun. Biol.">
        <title>The bagworm genome reveals a unique fibroin gene that provides high tensile strength.</title>
        <authorList>
            <person name="Kono N."/>
            <person name="Nakamura H."/>
            <person name="Ohtoshi R."/>
            <person name="Tomita M."/>
            <person name="Numata K."/>
            <person name="Arakawa K."/>
        </authorList>
    </citation>
    <scope>NUCLEOTIDE SEQUENCE [LARGE SCALE GENOMIC DNA]</scope>
</reference>
<evidence type="ECO:0000313" key="1">
    <source>
        <dbReference type="EMBL" id="GBP73597.1"/>
    </source>
</evidence>
<comment type="caution">
    <text evidence="1">The sequence shown here is derived from an EMBL/GenBank/DDBJ whole genome shotgun (WGS) entry which is preliminary data.</text>
</comment>
<protein>
    <submittedName>
        <fullName evidence="1">Uncharacterized protein</fullName>
    </submittedName>
</protein>
<gene>
    <name evidence="1" type="ORF">EVAR_59811_1</name>
</gene>
<organism evidence="1 2">
    <name type="scientific">Eumeta variegata</name>
    <name type="common">Bagworm moth</name>
    <name type="synonym">Eumeta japonica</name>
    <dbReference type="NCBI Taxonomy" id="151549"/>
    <lineage>
        <taxon>Eukaryota</taxon>
        <taxon>Metazoa</taxon>
        <taxon>Ecdysozoa</taxon>
        <taxon>Arthropoda</taxon>
        <taxon>Hexapoda</taxon>
        <taxon>Insecta</taxon>
        <taxon>Pterygota</taxon>
        <taxon>Neoptera</taxon>
        <taxon>Endopterygota</taxon>
        <taxon>Lepidoptera</taxon>
        <taxon>Glossata</taxon>
        <taxon>Ditrysia</taxon>
        <taxon>Tineoidea</taxon>
        <taxon>Psychidae</taxon>
        <taxon>Oiketicinae</taxon>
        <taxon>Eumeta</taxon>
    </lineage>
</organism>
<dbReference type="EMBL" id="BGZK01001179">
    <property type="protein sequence ID" value="GBP73597.1"/>
    <property type="molecule type" value="Genomic_DNA"/>
</dbReference>
<accession>A0A4C1YGN0</accession>
<dbReference type="AlphaFoldDB" id="A0A4C1YGN0"/>
<dbReference type="Proteomes" id="UP000299102">
    <property type="component" value="Unassembled WGS sequence"/>
</dbReference>